<dbReference type="AlphaFoldDB" id="A0A1H3ZRU8"/>
<dbReference type="EMBL" id="FNRA01000002">
    <property type="protein sequence ID" value="SEA26121.1"/>
    <property type="molecule type" value="Genomic_DNA"/>
</dbReference>
<protein>
    <submittedName>
        <fullName evidence="1">Uncharacterized protein</fullName>
    </submittedName>
</protein>
<name>A0A1H3ZRU8_9SPHI</name>
<keyword evidence="2" id="KW-1185">Reference proteome</keyword>
<evidence type="ECO:0000313" key="1">
    <source>
        <dbReference type="EMBL" id="SEA26121.1"/>
    </source>
</evidence>
<reference evidence="1 2" key="1">
    <citation type="submission" date="2016-10" db="EMBL/GenBank/DDBJ databases">
        <authorList>
            <person name="de Groot N.N."/>
        </authorList>
    </citation>
    <scope>NUCLEOTIDE SEQUENCE [LARGE SCALE GENOMIC DNA]</scope>
    <source>
        <strain evidence="1 2">DSM 19033</strain>
    </source>
</reference>
<sequence>MCRYLIKLPLVYIGVVCLISCSPANNKPILIGFSPDSASIVFSDIDPAGLLQVRNTPGIDTAYSDVISVIPVSGENDSIAAERTLGGTLHITDSTIVFSPSEPFVVGRSYRVISYLNAKFGNVSTMLTGKLNNRVKPVQMILKR</sequence>
<organism evidence="1 2">
    <name type="scientific">Pedobacter hartonius</name>
    <dbReference type="NCBI Taxonomy" id="425514"/>
    <lineage>
        <taxon>Bacteria</taxon>
        <taxon>Pseudomonadati</taxon>
        <taxon>Bacteroidota</taxon>
        <taxon>Sphingobacteriia</taxon>
        <taxon>Sphingobacteriales</taxon>
        <taxon>Sphingobacteriaceae</taxon>
        <taxon>Pedobacter</taxon>
    </lineage>
</organism>
<dbReference type="OrthoDB" id="794736at2"/>
<proteinExistence type="predicted"/>
<gene>
    <name evidence="1" type="ORF">SAMN05443550_102460</name>
</gene>
<dbReference type="STRING" id="425514.SAMN05443550_102460"/>
<dbReference type="Proteomes" id="UP000198850">
    <property type="component" value="Unassembled WGS sequence"/>
</dbReference>
<dbReference type="RefSeq" id="WP_090555591.1">
    <property type="nucleotide sequence ID" value="NZ_FNRA01000002.1"/>
</dbReference>
<evidence type="ECO:0000313" key="2">
    <source>
        <dbReference type="Proteomes" id="UP000198850"/>
    </source>
</evidence>
<accession>A0A1H3ZRU8</accession>